<evidence type="ECO:0000313" key="2">
    <source>
        <dbReference type="Proteomes" id="UP000095287"/>
    </source>
</evidence>
<dbReference type="Proteomes" id="UP000095287">
    <property type="component" value="Unplaced"/>
</dbReference>
<feature type="region of interest" description="Disordered" evidence="1">
    <location>
        <begin position="57"/>
        <end position="138"/>
    </location>
</feature>
<proteinExistence type="predicted"/>
<dbReference type="WBParaSite" id="L893_g19247.t1">
    <property type="protein sequence ID" value="L893_g19247.t1"/>
    <property type="gene ID" value="L893_g19247"/>
</dbReference>
<dbReference type="AlphaFoldDB" id="A0A1I7YSG5"/>
<feature type="region of interest" description="Disordered" evidence="1">
    <location>
        <begin position="1"/>
        <end position="40"/>
    </location>
</feature>
<feature type="compositionally biased region" description="Acidic residues" evidence="1">
    <location>
        <begin position="29"/>
        <end position="40"/>
    </location>
</feature>
<feature type="compositionally biased region" description="Polar residues" evidence="1">
    <location>
        <begin position="123"/>
        <end position="134"/>
    </location>
</feature>
<keyword evidence="2" id="KW-1185">Reference proteome</keyword>
<sequence>MVVKEGSVGTYAAEKGSPLLGRTTAAHEGDEDDDDAAEEEEVAYWDMVVREGAVGTYAAEKGSPLLGRSTAAHEGDEDDDDATEEEEVADLANRGGFRRLEGDPQEGSIIRATNPKPKPEARTSLQQSHTTASTLKEAPLRAIPKAFASTLLQHFKVQLKNTSREPSRNNSYAINNSLSPAELTVLT</sequence>
<evidence type="ECO:0000256" key="1">
    <source>
        <dbReference type="SAM" id="MobiDB-lite"/>
    </source>
</evidence>
<name>A0A1I7YSG5_9BILA</name>
<reference evidence="3" key="1">
    <citation type="submission" date="2016-11" db="UniProtKB">
        <authorList>
            <consortium name="WormBaseParasite"/>
        </authorList>
    </citation>
    <scope>IDENTIFICATION</scope>
</reference>
<accession>A0A1I7YSG5</accession>
<evidence type="ECO:0000313" key="3">
    <source>
        <dbReference type="WBParaSite" id="L893_g19247.t1"/>
    </source>
</evidence>
<organism evidence="2 3">
    <name type="scientific">Steinernema glaseri</name>
    <dbReference type="NCBI Taxonomy" id="37863"/>
    <lineage>
        <taxon>Eukaryota</taxon>
        <taxon>Metazoa</taxon>
        <taxon>Ecdysozoa</taxon>
        <taxon>Nematoda</taxon>
        <taxon>Chromadorea</taxon>
        <taxon>Rhabditida</taxon>
        <taxon>Tylenchina</taxon>
        <taxon>Panagrolaimomorpha</taxon>
        <taxon>Strongyloidoidea</taxon>
        <taxon>Steinernematidae</taxon>
        <taxon>Steinernema</taxon>
    </lineage>
</organism>
<protein>
    <submittedName>
        <fullName evidence="3">Uncharacterized protein</fullName>
    </submittedName>
</protein>
<feature type="compositionally biased region" description="Acidic residues" evidence="1">
    <location>
        <begin position="75"/>
        <end position="89"/>
    </location>
</feature>